<feature type="domain" description="ABC transporter" evidence="9">
    <location>
        <begin position="352"/>
        <end position="586"/>
    </location>
</feature>
<dbReference type="CDD" id="cd18552">
    <property type="entry name" value="ABC_6TM_MsbA_like"/>
    <property type="match status" value="1"/>
</dbReference>
<feature type="transmembrane region" description="Helical" evidence="8">
    <location>
        <begin position="286"/>
        <end position="303"/>
    </location>
</feature>
<dbReference type="PROSITE" id="PS50929">
    <property type="entry name" value="ABC_TM1F"/>
    <property type="match status" value="1"/>
</dbReference>
<evidence type="ECO:0000313" key="12">
    <source>
        <dbReference type="Proteomes" id="UP001155079"/>
    </source>
</evidence>
<evidence type="ECO:0000256" key="8">
    <source>
        <dbReference type="SAM" id="Phobius"/>
    </source>
</evidence>
<dbReference type="InterPro" id="IPR027417">
    <property type="entry name" value="P-loop_NTPase"/>
</dbReference>
<keyword evidence="5 11" id="KW-0067">ATP-binding</keyword>
<dbReference type="CDD" id="cd03249">
    <property type="entry name" value="ABC_MTABC3_MDL1_MDL2"/>
    <property type="match status" value="1"/>
</dbReference>
<dbReference type="Gene3D" id="1.20.1560.10">
    <property type="entry name" value="ABC transporter type 1, transmembrane domain"/>
    <property type="match status" value="1"/>
</dbReference>
<dbReference type="InterPro" id="IPR011527">
    <property type="entry name" value="ABC1_TM_dom"/>
</dbReference>
<accession>A0ABT0V759</accession>
<evidence type="ECO:0000313" key="11">
    <source>
        <dbReference type="EMBL" id="MCM2401498.1"/>
    </source>
</evidence>
<sequence length="596" mass="64950">MDASRTQTTAISSNSVTAVLKRIIAENGRDHIRGYIFAVICLATVALTTAFTAWIMESVVNEAFANKRADLVWLICGSILAAFVLRGFAGYGQAVTLSKIGNNIVARYQRRLFAHLMTLSLGYFTESRSAHLAAQISQNINGIRDVLNLTVTSTARDLLSLIALIGVMIFKDPMLTLIVFVVAPPLLYALRYISKRLRSATKESIIFNAHVLGAMQETVQGIAIVKAFTMEEQLERKVSVTIESAEKRSNRIARLSERTSPLTETFAGVAISSVIAYAAFRSIYGGMLPGAFFSFVTALLMAYEPAKRLAKLQVQMERAVVNARMIYEILDMQPHQREKPGAADLAVTDASIEFRGVTFAYGENEKVLKGIDFVAEGGKTTALVGPSGAGKSTVITLIPRFYDPSSGEILIDGQNIADVTKASLRKHIAYVSQQPYLFEGTIRDNIRYGRPDATDAEIEDAARLAYAHDFITAQPLGYDTPVGENGVTLSGGQRQRLSIARALVRNAAILLLDEATSALDTESEAAVQKALDQAMHGRTVVVIAHRLSTVIKADKIIVMHEGRIAEEGTHESLAQRPDGLYARLNNLQPAPQNDLS</sequence>
<keyword evidence="4" id="KW-0547">Nucleotide-binding</keyword>
<evidence type="ECO:0000256" key="3">
    <source>
        <dbReference type="ARBA" id="ARBA00022692"/>
    </source>
</evidence>
<dbReference type="InterPro" id="IPR017871">
    <property type="entry name" value="ABC_transporter-like_CS"/>
</dbReference>
<evidence type="ECO:0000259" key="9">
    <source>
        <dbReference type="PROSITE" id="PS50893"/>
    </source>
</evidence>
<evidence type="ECO:0000256" key="5">
    <source>
        <dbReference type="ARBA" id="ARBA00022840"/>
    </source>
</evidence>
<keyword evidence="7 8" id="KW-0472">Membrane</keyword>
<dbReference type="Proteomes" id="UP001155079">
    <property type="component" value="Unassembled WGS sequence"/>
</dbReference>
<comment type="subcellular location">
    <subcellularLocation>
        <location evidence="1">Cell membrane</location>
        <topology evidence="1">Multi-pass membrane protein</topology>
    </subcellularLocation>
</comment>
<feature type="transmembrane region" description="Helical" evidence="8">
    <location>
        <begin position="175"/>
        <end position="193"/>
    </location>
</feature>
<dbReference type="InterPro" id="IPR039421">
    <property type="entry name" value="Type_1_exporter"/>
</dbReference>
<feature type="transmembrane region" description="Helical" evidence="8">
    <location>
        <begin position="71"/>
        <end position="89"/>
    </location>
</feature>
<proteinExistence type="inferred from homology"/>
<dbReference type="PANTHER" id="PTHR24221">
    <property type="entry name" value="ATP-BINDING CASSETTE SUB-FAMILY B"/>
    <property type="match status" value="1"/>
</dbReference>
<keyword evidence="6 8" id="KW-1133">Transmembrane helix</keyword>
<dbReference type="RefSeq" id="WP_250944952.1">
    <property type="nucleotide sequence ID" value="NZ_JAMQAY010000003.1"/>
</dbReference>
<dbReference type="SUPFAM" id="SSF52540">
    <property type="entry name" value="P-loop containing nucleoside triphosphate hydrolases"/>
    <property type="match status" value="1"/>
</dbReference>
<evidence type="ECO:0000256" key="6">
    <source>
        <dbReference type="ARBA" id="ARBA00022989"/>
    </source>
</evidence>
<comment type="similarity">
    <text evidence="2">Belongs to the ABC transporter superfamily.</text>
</comment>
<keyword evidence="3 8" id="KW-0812">Transmembrane</keyword>
<feature type="transmembrane region" description="Helical" evidence="8">
    <location>
        <begin position="146"/>
        <end position="169"/>
    </location>
</feature>
<comment type="caution">
    <text evidence="11">The sequence shown here is derived from an EMBL/GenBank/DDBJ whole genome shotgun (WGS) entry which is preliminary data.</text>
</comment>
<organism evidence="11 12">
    <name type="scientific">Ciceribacter sichuanensis</name>
    <dbReference type="NCBI Taxonomy" id="2949647"/>
    <lineage>
        <taxon>Bacteria</taxon>
        <taxon>Pseudomonadati</taxon>
        <taxon>Pseudomonadota</taxon>
        <taxon>Alphaproteobacteria</taxon>
        <taxon>Hyphomicrobiales</taxon>
        <taxon>Rhizobiaceae</taxon>
        <taxon>Ciceribacter</taxon>
    </lineage>
</organism>
<dbReference type="InterPro" id="IPR036640">
    <property type="entry name" value="ABC1_TM_sf"/>
</dbReference>
<gene>
    <name evidence="11" type="ORF">NBH20_10050</name>
</gene>
<protein>
    <submittedName>
        <fullName evidence="11">ABC transporter ATP-binding protein/permease</fullName>
    </submittedName>
</protein>
<dbReference type="Pfam" id="PF00005">
    <property type="entry name" value="ABC_tran"/>
    <property type="match status" value="1"/>
</dbReference>
<dbReference type="SMART" id="SM00382">
    <property type="entry name" value="AAA"/>
    <property type="match status" value="1"/>
</dbReference>
<evidence type="ECO:0000256" key="7">
    <source>
        <dbReference type="ARBA" id="ARBA00023136"/>
    </source>
</evidence>
<feature type="transmembrane region" description="Helical" evidence="8">
    <location>
        <begin position="35"/>
        <end position="56"/>
    </location>
</feature>
<dbReference type="EMBL" id="JAMQAY010000003">
    <property type="protein sequence ID" value="MCM2401498.1"/>
    <property type="molecule type" value="Genomic_DNA"/>
</dbReference>
<evidence type="ECO:0000256" key="1">
    <source>
        <dbReference type="ARBA" id="ARBA00004651"/>
    </source>
</evidence>
<dbReference type="PANTHER" id="PTHR24221:SF654">
    <property type="entry name" value="ATP-BINDING CASSETTE SUB-FAMILY B MEMBER 6"/>
    <property type="match status" value="1"/>
</dbReference>
<dbReference type="SUPFAM" id="SSF90123">
    <property type="entry name" value="ABC transporter transmembrane region"/>
    <property type="match status" value="1"/>
</dbReference>
<feature type="domain" description="ABC transmembrane type-1" evidence="10">
    <location>
        <begin position="36"/>
        <end position="318"/>
    </location>
</feature>
<reference evidence="11 12" key="1">
    <citation type="submission" date="2022-06" db="EMBL/GenBank/DDBJ databases">
        <authorList>
            <person name="Sun Q."/>
        </authorList>
    </citation>
    <scope>NUCLEOTIDE SEQUENCE [LARGE SCALE GENOMIC DNA]</scope>
    <source>
        <strain evidence="11 12">S153</strain>
    </source>
</reference>
<dbReference type="GO" id="GO:0005524">
    <property type="term" value="F:ATP binding"/>
    <property type="evidence" value="ECO:0007669"/>
    <property type="project" value="UniProtKB-KW"/>
</dbReference>
<evidence type="ECO:0000259" key="10">
    <source>
        <dbReference type="PROSITE" id="PS50929"/>
    </source>
</evidence>
<dbReference type="Gene3D" id="3.40.50.300">
    <property type="entry name" value="P-loop containing nucleotide triphosphate hydrolases"/>
    <property type="match status" value="1"/>
</dbReference>
<dbReference type="PROSITE" id="PS50893">
    <property type="entry name" value="ABC_TRANSPORTER_2"/>
    <property type="match status" value="1"/>
</dbReference>
<evidence type="ECO:0000256" key="4">
    <source>
        <dbReference type="ARBA" id="ARBA00022741"/>
    </source>
</evidence>
<dbReference type="Pfam" id="PF00664">
    <property type="entry name" value="ABC_membrane"/>
    <property type="match status" value="1"/>
</dbReference>
<dbReference type="PROSITE" id="PS00211">
    <property type="entry name" value="ABC_TRANSPORTER_1"/>
    <property type="match status" value="1"/>
</dbReference>
<dbReference type="InterPro" id="IPR003439">
    <property type="entry name" value="ABC_transporter-like_ATP-bd"/>
</dbReference>
<evidence type="ECO:0000256" key="2">
    <source>
        <dbReference type="ARBA" id="ARBA00005417"/>
    </source>
</evidence>
<dbReference type="InterPro" id="IPR003593">
    <property type="entry name" value="AAA+_ATPase"/>
</dbReference>
<keyword evidence="12" id="KW-1185">Reference proteome</keyword>
<name>A0ABT0V759_9HYPH</name>